<comment type="caution">
    <text evidence="4">The sequence shown here is derived from an EMBL/GenBank/DDBJ whole genome shotgun (WGS) entry which is preliminary data.</text>
</comment>
<dbReference type="AlphaFoldDB" id="A0A3D9PY64"/>
<name>A0A3D9PY64_9BACL</name>
<keyword evidence="5" id="KW-1185">Reference proteome</keyword>
<dbReference type="RefSeq" id="WP_116192897.1">
    <property type="nucleotide sequence ID" value="NZ_QTTN01000080.1"/>
</dbReference>
<accession>A0A3D9PY64</accession>
<reference evidence="4 5" key="1">
    <citation type="submission" date="2018-08" db="EMBL/GenBank/DDBJ databases">
        <title>Genomic Encyclopedia of Type Strains, Phase III (KMG-III): the genomes of soil and plant-associated and newly described type strains.</title>
        <authorList>
            <person name="Whitman W."/>
        </authorList>
    </citation>
    <scope>NUCLEOTIDE SEQUENCE [LARGE SCALE GENOMIC DNA]</scope>
    <source>
        <strain evidence="4 5">CGMCC 1.10966</strain>
    </source>
</reference>
<dbReference type="EMBL" id="QTTN01000080">
    <property type="protein sequence ID" value="REE54716.1"/>
    <property type="molecule type" value="Genomic_DNA"/>
</dbReference>
<feature type="domain" description="MobA/MobL protein" evidence="3">
    <location>
        <begin position="17"/>
        <end position="213"/>
    </location>
</feature>
<proteinExistence type="inferred from homology"/>
<dbReference type="Proteomes" id="UP000256304">
    <property type="component" value="Unassembled WGS sequence"/>
</dbReference>
<organism evidence="4 5">
    <name type="scientific">Paenibacillus taihuensis</name>
    <dbReference type="NCBI Taxonomy" id="1156355"/>
    <lineage>
        <taxon>Bacteria</taxon>
        <taxon>Bacillati</taxon>
        <taxon>Bacillota</taxon>
        <taxon>Bacilli</taxon>
        <taxon>Bacillales</taxon>
        <taxon>Paenibacillaceae</taxon>
        <taxon>Paenibacillus</taxon>
    </lineage>
</organism>
<evidence type="ECO:0000259" key="3">
    <source>
        <dbReference type="Pfam" id="PF03389"/>
    </source>
</evidence>
<evidence type="ECO:0000313" key="5">
    <source>
        <dbReference type="Proteomes" id="UP000256304"/>
    </source>
</evidence>
<dbReference type="Gene3D" id="3.30.930.30">
    <property type="match status" value="1"/>
</dbReference>
<dbReference type="OrthoDB" id="1826980at2"/>
<dbReference type="NCBIfam" id="NF041496">
    <property type="entry name" value="MobQ"/>
    <property type="match status" value="1"/>
</dbReference>
<evidence type="ECO:0000256" key="2">
    <source>
        <dbReference type="ARBA" id="ARBA00022971"/>
    </source>
</evidence>
<sequence>MAIYHLSAQVISRSAGRSAVAAAAYRAGEKLQDERLGQVHDFTRKQVADQFIMAPEHAPEWANDRQRLWNEVELAEKRKDAQLCREINVALPRELNDEQQLQLLKEYCQQQFVDCGMVADLSIHRNDPQNPHAHIMLTTRHVTADGFGQKNREWNNKELLHSWREQWAKHANRELERNGIHERIDHRSFQEQGIADRVPTIHEGPTVREMEKRGIATDRGELNRLAKEHNAIVVELQKYREMKEAKQERIEQPPAARKVIAAAEKVIGSTATIENINETHTKLKAEEEQLKIREMRNKERLEPFEMATGHFRSIDAWKQSLEGSSALKRAFDKQERDSFRSTEQLVKKAEEKLQALGFTSKEHFETRRLKVTQFAAQETAAIGEARKRINAERSVLDSAANVLKRV</sequence>
<comment type="similarity">
    <text evidence="1">Belongs to the MobA/MobL family.</text>
</comment>
<gene>
    <name evidence="4" type="ORF">A8990_1803</name>
</gene>
<evidence type="ECO:0000256" key="1">
    <source>
        <dbReference type="ARBA" id="ARBA00010873"/>
    </source>
</evidence>
<protein>
    <submittedName>
        <fullName evidence="4">MobA/MobL family protein</fullName>
    </submittedName>
</protein>
<evidence type="ECO:0000313" key="4">
    <source>
        <dbReference type="EMBL" id="REE54716.1"/>
    </source>
</evidence>
<feature type="non-terminal residue" evidence="4">
    <location>
        <position position="406"/>
    </location>
</feature>
<dbReference type="Pfam" id="PF03389">
    <property type="entry name" value="MobA_MobL"/>
    <property type="match status" value="1"/>
</dbReference>
<keyword evidence="2" id="KW-0184">Conjugation</keyword>
<dbReference type="InterPro" id="IPR005053">
    <property type="entry name" value="MobA_MobL"/>
</dbReference>